<name>A0A4Z2GN62_9TELE</name>
<comment type="caution">
    <text evidence="1">The sequence shown here is derived from an EMBL/GenBank/DDBJ whole genome shotgun (WGS) entry which is preliminary data.</text>
</comment>
<dbReference type="EMBL" id="SRLO01000469">
    <property type="protein sequence ID" value="TNN54997.1"/>
    <property type="molecule type" value="Genomic_DNA"/>
</dbReference>
<keyword evidence="2" id="KW-1185">Reference proteome</keyword>
<organism evidence="1 2">
    <name type="scientific">Liparis tanakae</name>
    <name type="common">Tanaka's snailfish</name>
    <dbReference type="NCBI Taxonomy" id="230148"/>
    <lineage>
        <taxon>Eukaryota</taxon>
        <taxon>Metazoa</taxon>
        <taxon>Chordata</taxon>
        <taxon>Craniata</taxon>
        <taxon>Vertebrata</taxon>
        <taxon>Euteleostomi</taxon>
        <taxon>Actinopterygii</taxon>
        <taxon>Neopterygii</taxon>
        <taxon>Teleostei</taxon>
        <taxon>Neoteleostei</taxon>
        <taxon>Acanthomorphata</taxon>
        <taxon>Eupercaria</taxon>
        <taxon>Perciformes</taxon>
        <taxon>Cottioidei</taxon>
        <taxon>Cottales</taxon>
        <taxon>Liparidae</taxon>
        <taxon>Liparis</taxon>
    </lineage>
</organism>
<protein>
    <submittedName>
        <fullName evidence="1">Uncharacterized protein</fullName>
    </submittedName>
</protein>
<accession>A0A4Z2GN62</accession>
<dbReference type="AlphaFoldDB" id="A0A4Z2GN62"/>
<evidence type="ECO:0000313" key="1">
    <source>
        <dbReference type="EMBL" id="TNN54997.1"/>
    </source>
</evidence>
<evidence type="ECO:0000313" key="2">
    <source>
        <dbReference type="Proteomes" id="UP000314294"/>
    </source>
</evidence>
<reference evidence="1 2" key="1">
    <citation type="submission" date="2019-03" db="EMBL/GenBank/DDBJ databases">
        <title>First draft genome of Liparis tanakae, snailfish: a comprehensive survey of snailfish specific genes.</title>
        <authorList>
            <person name="Kim W."/>
            <person name="Song I."/>
            <person name="Jeong J.-H."/>
            <person name="Kim D."/>
            <person name="Kim S."/>
            <person name="Ryu S."/>
            <person name="Song J.Y."/>
            <person name="Lee S.K."/>
        </authorList>
    </citation>
    <scope>NUCLEOTIDE SEQUENCE [LARGE SCALE GENOMIC DNA]</scope>
    <source>
        <tissue evidence="1">Muscle</tissue>
    </source>
</reference>
<proteinExistence type="predicted"/>
<gene>
    <name evidence="1" type="ORF">EYF80_034784</name>
</gene>
<sequence>MRLQPAEFALVKGDGDLTHLVVADFDVLLHDDPGDGFGQRGRGQRAVVGPVVIGVGGQQAGGVEPGELHDAVLREAKDAKILQLPVIRRRESKPGTYNRFMI</sequence>
<dbReference type="Proteomes" id="UP000314294">
    <property type="component" value="Unassembled WGS sequence"/>
</dbReference>